<feature type="region of interest" description="Disordered" evidence="1">
    <location>
        <begin position="884"/>
        <end position="960"/>
    </location>
</feature>
<evidence type="ECO:0000313" key="3">
    <source>
        <dbReference type="EMBL" id="KAH0624625.1"/>
    </source>
</evidence>
<evidence type="ECO:0000256" key="1">
    <source>
        <dbReference type="SAM" id="MobiDB-lite"/>
    </source>
</evidence>
<sequence>MNSARTMDTKLQEPEGLGEENSGKKKSKFKSFKKFFGKRKRKETLSTSESGSLKPCQSASDVTASQPMHIEFDSEEELEKHNSAAIKVISLVSAKATFIMKMKFESLLKLQQNWKAGLPSPFGIPSKRIDDAGMNSEDDGLPRSPPETSLLHEILNSSTAKFSDSHKHLSSLSLAGTGSEEEEQVTSSPSVFSSTENQLIPQQPNAKITTQRTTDCNFSPPADFDTPPEFSSCLDNSAAKHKLLVKPRNQRSSRIRKTPSRNLSTSHNDLSSTLEQDESEAKEMVAELTDEREELAESPSETPYVQLHEMSKGLHQKLTLQDGKVCMLPCTAELDLLLYENNTEDCQIMQELPQMVPLPLPSHSKEDTEDTAGLYLIPNQEKEQSGQLEMSSGDVSGMSQSILNQENKQIYDKLSKTDMLPDRNVSAQNDVIPSLDGTEKMALRDSKALVEDICNKGSIKISPSFTNSINHSPKNTFQSTYLPYHESKSVSQTSCTVSSSQMDKPSSLTPGTMEQIQEQFESGKETHYTSITSGLVLGEKEEKEGSELYGLRKFSVSSGRGRPRTSSLNMKETLEHESPLATQALRMKTKKSSSNENVAVEVSCLQEKKGCTKKQASLSESELEMVDAVTDRVVVASQSQSMGSKPVLNKSSAGLPSQSNVSQSSCEDKNPFHVKLRSTSLSLRHRDDFSQESKETKRHSAEFRLEKEVLPVSSLKSEKTEVRKTTDVNTNSFLNDGLKIKPEQGATKPPLRKKPVLQHFIIGGTNTINEKQEKVTKYPELKNEDKDLEKKQSPPEVPEKSVPSHGTFVDVPRITESPTVPAWITIAKQKQRAIEQELSKEEKPAVQEEKTDAEKQLQEKERVEEAVRQQGDFTRSTLLPFLPTVSSEKQKKETKLDIQESLPRASMLSHHSPVQSSLVPTEKEDIKPLKKISHSPDQPSWMELAKKKSQAWSDMPQRIK</sequence>
<feature type="region of interest" description="Disordered" evidence="1">
    <location>
        <begin position="1"/>
        <end position="26"/>
    </location>
</feature>
<comment type="caution">
    <text evidence="3">The sequence shown here is derived from an EMBL/GenBank/DDBJ whole genome shotgun (WGS) entry which is preliminary data.</text>
</comment>
<gene>
    <name evidence="3" type="ORF">JD844_032283</name>
</gene>
<evidence type="ECO:0000313" key="4">
    <source>
        <dbReference type="Proteomes" id="UP000826234"/>
    </source>
</evidence>
<feature type="region of interest" description="Disordered" evidence="1">
    <location>
        <begin position="772"/>
        <end position="813"/>
    </location>
</feature>
<feature type="compositionally biased region" description="Polar residues" evidence="1">
    <location>
        <begin position="45"/>
        <end position="64"/>
    </location>
</feature>
<feature type="region of interest" description="Disordered" evidence="1">
    <location>
        <begin position="831"/>
        <end position="871"/>
    </location>
</feature>
<protein>
    <recommendedName>
        <fullName evidence="2">DUF4592 domain-containing protein</fullName>
    </recommendedName>
</protein>
<dbReference type="Proteomes" id="UP000826234">
    <property type="component" value="Unassembled WGS sequence"/>
</dbReference>
<feature type="compositionally biased region" description="Basic and acidic residues" evidence="1">
    <location>
        <begin position="888"/>
        <end position="898"/>
    </location>
</feature>
<organism evidence="3 4">
    <name type="scientific">Phrynosoma platyrhinos</name>
    <name type="common">Desert horned lizard</name>
    <dbReference type="NCBI Taxonomy" id="52577"/>
    <lineage>
        <taxon>Eukaryota</taxon>
        <taxon>Metazoa</taxon>
        <taxon>Chordata</taxon>
        <taxon>Craniata</taxon>
        <taxon>Vertebrata</taxon>
        <taxon>Euteleostomi</taxon>
        <taxon>Lepidosauria</taxon>
        <taxon>Squamata</taxon>
        <taxon>Bifurcata</taxon>
        <taxon>Unidentata</taxon>
        <taxon>Episquamata</taxon>
        <taxon>Toxicofera</taxon>
        <taxon>Iguania</taxon>
        <taxon>Phrynosomatidae</taxon>
        <taxon>Phrynosomatinae</taxon>
        <taxon>Phrynosoma</taxon>
    </lineage>
</organism>
<proteinExistence type="predicted"/>
<feature type="compositionally biased region" description="Basic and acidic residues" evidence="1">
    <location>
        <begin position="832"/>
        <end position="867"/>
    </location>
</feature>
<feature type="compositionally biased region" description="Polar residues" evidence="1">
    <location>
        <begin position="260"/>
        <end position="274"/>
    </location>
</feature>
<keyword evidence="4" id="KW-1185">Reference proteome</keyword>
<evidence type="ECO:0000259" key="2">
    <source>
        <dbReference type="Pfam" id="PF15262"/>
    </source>
</evidence>
<accession>A0ABQ7T4F2</accession>
<reference evidence="3 4" key="1">
    <citation type="journal article" date="2022" name="Gigascience">
        <title>A chromosome-level genome assembly and annotation of the desert horned lizard, Phrynosoma platyrhinos, provides insight into chromosomal rearrangements among reptiles.</title>
        <authorList>
            <person name="Koochekian N."/>
            <person name="Ascanio A."/>
            <person name="Farleigh K."/>
            <person name="Card D.C."/>
            <person name="Schield D.R."/>
            <person name="Castoe T.A."/>
            <person name="Jezkova T."/>
        </authorList>
    </citation>
    <scope>NUCLEOTIDE SEQUENCE [LARGE SCALE GENOMIC DNA]</scope>
    <source>
        <strain evidence="3">NK-2021</strain>
    </source>
</reference>
<dbReference type="Pfam" id="PF15262">
    <property type="entry name" value="DUF4592"/>
    <property type="match status" value="1"/>
</dbReference>
<feature type="region of interest" description="Disordered" evidence="1">
    <location>
        <begin position="128"/>
        <end position="148"/>
    </location>
</feature>
<feature type="compositionally biased region" description="Basic and acidic residues" evidence="1">
    <location>
        <begin position="772"/>
        <end position="799"/>
    </location>
</feature>
<feature type="region of interest" description="Disordered" evidence="1">
    <location>
        <begin position="38"/>
        <end position="64"/>
    </location>
</feature>
<feature type="compositionally biased region" description="Polar residues" evidence="1">
    <location>
        <begin position="637"/>
        <end position="665"/>
    </location>
</feature>
<dbReference type="PANTHER" id="PTHR47743">
    <property type="entry name" value="KIAA1210 / KIAA1211 FAMILY MEMBER"/>
    <property type="match status" value="1"/>
</dbReference>
<feature type="region of interest" description="Disordered" evidence="1">
    <location>
        <begin position="637"/>
        <end position="669"/>
    </location>
</feature>
<dbReference type="InterPro" id="IPR026713">
    <property type="entry name" value="CRACD-like"/>
</dbReference>
<feature type="compositionally biased region" description="Polar residues" evidence="1">
    <location>
        <begin position="185"/>
        <end position="217"/>
    </location>
</feature>
<name>A0ABQ7T4F2_PHRPL</name>
<feature type="compositionally biased region" description="Basic residues" evidence="1">
    <location>
        <begin position="239"/>
        <end position="259"/>
    </location>
</feature>
<dbReference type="PANTHER" id="PTHR47743:SF1">
    <property type="entry name" value="CRACD-LIKE PROTEIN"/>
    <property type="match status" value="1"/>
</dbReference>
<feature type="domain" description="DUF4592" evidence="2">
    <location>
        <begin position="113"/>
        <end position="254"/>
    </location>
</feature>
<feature type="region of interest" description="Disordered" evidence="1">
    <location>
        <begin position="173"/>
        <end position="302"/>
    </location>
</feature>
<dbReference type="InterPro" id="IPR028030">
    <property type="entry name" value="DUF4592"/>
</dbReference>
<dbReference type="EMBL" id="JAIPUX010001232">
    <property type="protein sequence ID" value="KAH0624625.1"/>
    <property type="molecule type" value="Genomic_DNA"/>
</dbReference>